<evidence type="ECO:0000256" key="2">
    <source>
        <dbReference type="ARBA" id="ARBA00023136"/>
    </source>
</evidence>
<dbReference type="Pfam" id="PF00047">
    <property type="entry name" value="ig"/>
    <property type="match status" value="1"/>
</dbReference>
<feature type="region of interest" description="Disordered" evidence="6">
    <location>
        <begin position="3608"/>
        <end position="3637"/>
    </location>
</feature>
<dbReference type="InterPro" id="IPR051275">
    <property type="entry name" value="Cell_adhesion_signaling"/>
</dbReference>
<keyword evidence="5" id="KW-0393">Immunoglobulin domain</keyword>
<comment type="subcellular location">
    <subcellularLocation>
        <location evidence="1">Membrane</location>
        <topology evidence="1">Single-pass type I membrane protein</topology>
    </subcellularLocation>
</comment>
<comment type="caution">
    <text evidence="8">The sequence shown here is derived from an EMBL/GenBank/DDBJ whole genome shotgun (WGS) entry which is preliminary data.</text>
</comment>
<dbReference type="GO" id="GO:0098609">
    <property type="term" value="P:cell-cell adhesion"/>
    <property type="evidence" value="ECO:0007669"/>
    <property type="project" value="TreeGrafter"/>
</dbReference>
<feature type="domain" description="Ig-like" evidence="7">
    <location>
        <begin position="945"/>
        <end position="988"/>
    </location>
</feature>
<dbReference type="EMBL" id="CAXLJL010000002">
    <property type="protein sequence ID" value="CAL5129620.1"/>
    <property type="molecule type" value="Genomic_DNA"/>
</dbReference>
<dbReference type="InterPro" id="IPR003599">
    <property type="entry name" value="Ig_sub"/>
</dbReference>
<dbReference type="GO" id="GO:0005911">
    <property type="term" value="C:cell-cell junction"/>
    <property type="evidence" value="ECO:0007669"/>
    <property type="project" value="TreeGrafter"/>
</dbReference>
<feature type="compositionally biased region" description="Low complexity" evidence="6">
    <location>
        <begin position="3613"/>
        <end position="3625"/>
    </location>
</feature>
<dbReference type="PANTHER" id="PTHR11640:SF31">
    <property type="entry name" value="IRREGULAR CHIASM C-ROUGHEST PROTEIN-RELATED"/>
    <property type="match status" value="1"/>
</dbReference>
<evidence type="ECO:0000256" key="5">
    <source>
        <dbReference type="ARBA" id="ARBA00023319"/>
    </source>
</evidence>
<dbReference type="PANTHER" id="PTHR11640">
    <property type="entry name" value="NEPHRIN"/>
    <property type="match status" value="1"/>
</dbReference>
<reference evidence="8" key="1">
    <citation type="submission" date="2024-06" db="EMBL/GenBank/DDBJ databases">
        <authorList>
            <person name="Liu X."/>
            <person name="Lenzi L."/>
            <person name="Haldenby T S."/>
            <person name="Uol C."/>
        </authorList>
    </citation>
    <scope>NUCLEOTIDE SEQUENCE</scope>
</reference>
<feature type="domain" description="Ig-like" evidence="7">
    <location>
        <begin position="1910"/>
        <end position="2033"/>
    </location>
</feature>
<keyword evidence="3" id="KW-1015">Disulfide bond</keyword>
<evidence type="ECO:0000259" key="7">
    <source>
        <dbReference type="PROSITE" id="PS50835"/>
    </source>
</evidence>
<protein>
    <recommendedName>
        <fullName evidence="7">Ig-like domain-containing protein</fullName>
    </recommendedName>
</protein>
<dbReference type="InterPro" id="IPR007110">
    <property type="entry name" value="Ig-like_dom"/>
</dbReference>
<evidence type="ECO:0000256" key="3">
    <source>
        <dbReference type="ARBA" id="ARBA00023157"/>
    </source>
</evidence>
<dbReference type="Gene3D" id="2.60.40.10">
    <property type="entry name" value="Immunoglobulins"/>
    <property type="match status" value="1"/>
</dbReference>
<name>A0AAV2SXC7_CALDB</name>
<dbReference type="Proteomes" id="UP001497525">
    <property type="component" value="Unassembled WGS sequence"/>
</dbReference>
<evidence type="ECO:0000313" key="9">
    <source>
        <dbReference type="Proteomes" id="UP001497525"/>
    </source>
</evidence>
<evidence type="ECO:0000313" key="8">
    <source>
        <dbReference type="EMBL" id="CAL5129620.1"/>
    </source>
</evidence>
<dbReference type="InterPro" id="IPR036179">
    <property type="entry name" value="Ig-like_dom_sf"/>
</dbReference>
<feature type="domain" description="Ig-like" evidence="7">
    <location>
        <begin position="4017"/>
        <end position="4115"/>
    </location>
</feature>
<evidence type="ECO:0000256" key="4">
    <source>
        <dbReference type="ARBA" id="ARBA00023180"/>
    </source>
</evidence>
<dbReference type="CDD" id="cd00096">
    <property type="entry name" value="Ig"/>
    <property type="match status" value="1"/>
</dbReference>
<evidence type="ECO:0000256" key="1">
    <source>
        <dbReference type="ARBA" id="ARBA00004479"/>
    </source>
</evidence>
<proteinExistence type="predicted"/>
<dbReference type="InterPro" id="IPR013151">
    <property type="entry name" value="Immunoglobulin_dom"/>
</dbReference>
<dbReference type="PROSITE" id="PS50835">
    <property type="entry name" value="IG_LIKE"/>
    <property type="match status" value="4"/>
</dbReference>
<accession>A0AAV2SXC7</accession>
<dbReference type="InterPro" id="IPR013783">
    <property type="entry name" value="Ig-like_fold"/>
</dbReference>
<evidence type="ECO:0000256" key="6">
    <source>
        <dbReference type="SAM" id="MobiDB-lite"/>
    </source>
</evidence>
<gene>
    <name evidence="8" type="ORF">CDAUBV1_LOCUS651</name>
</gene>
<sequence>MAKEVIPISNQQVKITSDVNEIFPIADERYTRVIQGHPLELLCTFYGHPPPAGGLRWSLKPLNDTDESPGPESVTSRGLRLRSGRQYWTEISTATFDSKGRQTGAYECAALDENGQVLMEARVRVELYQVYVKIQELSDRGVIEGNEGDDGTITCNAYDGYHNYILPDAVYKWEFEKMNGDRIHPSLLASEVIVEGNHVQYRDLNMAARNFRARCIAVNNSARYVSPDFGFRVHQVYGLVVVKRPEIEWGGTRWIKGDGTEGVLLVISGLHNTTGHVSGIKGDTINLTCTAVDAVTNKPYPGGEFYFGWKATAPTGELVTFSQFADGRVDSYTTEADNASVIVLNNIRESPRAPEPTGQLVCLATRRAEAVTYVSKPVDYVVYPMDTEPDYQKEQAARDERGRIRVVVDGLDSRGMMHGTEGSVAVLKCTGVDSKTGQKVTKNVKYMWEFIKLDGKPVDTGVIIQPGVGSLKAENDQLTLSGLRRTSTIKARCVLQSTGFDEDGAERHTIHYSPYFQFDVTDDDGVGYRDFIGPVEPRTATEADGLTVKVNGLDPDGHLTGQQNDHATLTCTVLNATTNEVLTNQPGVLTIHYGWQLERLNGLPAPPSDIAGALNSDAKTGELQLEGLQAQSEANVTMGRCIAEVIRLEDTMTGVSEAKGRRYASPYFLVNVPPRDEVVPDYVDVPRKRYEVTVRGLNDHNVLVLKPGQTVELQALVRDVETDTLIDELTPAQAIGWQFPIYPSGSVGNPGDVARRVSTEPTRIILDEVRDDVLNGLRGRVWFYDGLAYYTSRYFPIVAPRAVADDGRVRVIVQETGTEEQRRYVCSAYDAETGAQLSDVSYDWSFTTSTGDQVFPSVFSDAMKAKENQLAFRKSQTVHALPINLRDAVPIEGRCTVLYRPYAGDLDHPYKINLYHSDPFILIKPDETDSARVISRPDPLKKADPLVAVVTGAPGGVVMAPEGGTVTLTCEAIDYRTMKPVENLQYVWDIQQRDGSPIDTGSVAHKAVIVDGEGGQRLTLVGIRPRAEGLRGRCNIINITKPLDSGTEEFEMLGPGGKISSPFFQFYVNRTVPEGAEIKDVDYTGFQDFVVDGDPNRYEVVVSQLDDFGRLQLQEGRNTTVEVKLRDLTTGELISFKNDPAIEHFGIESRYENGQPAPLSSLAELITIHGKDGLINLNNFRGKSPVPIQFRAIVERKETVLVPDAELGTKEEKKRVRYASQYFEVVSVKEGEEVPVRPAEETPVIFPVVDGINRCGSLPLVNGANATLICRPNDTRVPTDSLVYSWEIRHSLGESIPYVNFVAKAVTQQNNKLYLVNLQDPSVPLIGRCLITQTKGYVAQFSSPYFRIGGHGPGCEPNEPVVVPDGPGHKPGPGHRYQVLIRVTGLNDVGTVVAKPGENVTLKCEVLNSTTNESIPNASVGFSFVSEADEPLHPGRLASRYELGEDNELRMIGLYPNPNARGRCVVTLQDRVTLGSPYFTYTVQDGEMKHVEPTAPSYADKRVRVEISGLDKYNQISIQRVGEDASLRCQAIVVFTSVPLQPVHGVRYGWEWRYMDEDPVSTSTVAVSLDMNRERLGLRGIRAPAGGKGRNVKGRCVVHVPARQVDPNLPEDQMLVYGSEYFTIDVMQKLTTLDADVPPVPGRPTDGIVVKVKGLQEDGNLAASEKDSTAVTCEVQNATTGERLSTEGLRAEYSAYYGWEFADATGHSVDYSLFADGISTDAGGNLRLRGLSAPTRGDLPYKVRCTAVVTKLPESIDKPSGPAKAYTSKFFALDIKRPDGSSTTDVAPGETPPDIAGDLITLRVDGLRPDGSLSALPGEDEILKCTAEDTKTGEEVAGVIYGWELTRGNGWPLNYGQLAAQVIQDGSKLLLVKVRPLRYEEFSARGRCVAHHGRQLYKSDYFKINIASTPKGQEVEGDGRIRVIVGGVDSENKSARIKLGESSNFTCYAEDALTGGLIPGLEYGWDLHYLTSASGPELQGSLGPFAEAVAEKTNGQLVIHAPSVISPTGDQARFRCRVMNNSMVYTSPFYRISVDSPDLPGYVAEKEVFPKYRVKVTGLDDAGYLAATPGEKSTLKCTAYDSLTGEEIESVQYLWELKRSDGDAASTAELVTRSLHATDRQLEMDGLKLAHYTYKGRCMVRDPGSDSWDSSPYFYFKVLEPAGPELGPEETIAKTQANATDDRVLVKVDGLDPSGNLIGKVGDDSKLTCTARVNEGVTAEIGSRGWIFTDESGDSVPITNIAQNVQVSDTEGMLNLANLRPSKTGKIGEIKGKCVVIAEITSTKTGPDGQEVTSKETTLFQSDSFGVSITADGSPSDNPGGMDVQGRKVVVTVKGLAENGSLIGESGDKLTLSCVVEDGVTGEPVSNGVYSWEIRDSLGRPVTADQVAQNVVRKGNTIEFIHLRPTQNLSLHNQRFGRCVVYISTTDHLYRSAYFHMNVRRPSPRGATGPDDHVEIHINGITEDGILEAQEGDTKTLECTAQNKESKTALSNAESIYHFQFDGADPSRDDLYSGHIADEVTQEPLPEGGIRLILKGIKADTWHRGRCVVLYIPGGQVIEGEEPANKSVKKYTSNYFWPGVVGVSRPVLSAAEIKEEPSVVGGITYDPLIIVKVDKVSENGTILVEPGKDVELRGYAIDALTGRPVKDMVYLWELRTVDEVPLVSNQLADSLESGRSLSPDGQILKLTGYRSTGDGIRVRVLAKATDAVKNDRIRGHTYVSPSYTFQTAKPKEPAPAKVPYPEPKGKYDPDLLQVEVGGLNPDGTLSKKEGESVKLTAQVLDSRTGVPIEDELDVGWSLGTGPDNRPISWTALADSVLLNKSELILDGLKTTPPKTGGLRSHIEVTIPEEMLLKPAEYKNRTVTIKSDSFVIHVEPQDDKKLPVISDTEERDKTPFKNWIPGREPKNAVLVKVLGLKADNRLEVPPGGNLSLSCLASDAVSLRRIVPGDDLKPVFAWEVRDKAGGRLLDYGLLANGEVIITQPEMYASAEDAGKSVLSMYGIRLLAGMDPSFAGRCIVYLRDQIFRSPYFIIEVDQPKEMEDYHISPSDHWTPDTAIEVVVKNLDPDGNKAAFESSSTKLECEARDAKTHQPLANDQVVYGWQLINPINDALMTPLTEKAKISGPYLQMNQMHLPEWERMLFTLWGWCMVDLPSPDKQGEVRHYRSKPFALKIYPKDQEIKPEEEIAQHAVYAKVEGISGDGHLRGTAGEDRRIACHAIDTYTGTTYTSGHLTYGWDWRTLDGSLADIHEIADNIESSGNELHLRSLQATTPIKGRCVIIVRPTLAVDESVQESRESLIPKYYMSDFFFVDVKQAESGAVVTVDEKHPFEAVDQKVIVDVTPHVDDKIKMYANQTAEFQITAKSSDGSPVKPIRYGYELVYLSGQVAHSGEVAESINFDHHEGVLKLKNVQYPAKPIKLRFFAVMSPAETESGVVETEGAAKPHRPVVYRSAYYPVDVEPSEGTKEPKWTDRLVPVYDVSAQAYRVKVDGLDENGNAAGRPKEPMELDCTVFDKIDQEVDLRSNSFTWQLVDQKGNPTNPGNLADEVEIVSGRKLKLTGFRESAMREGIRGRCIINIQVPVPSGAEITSDMPPTQRYASPYFTFTRKEGAEVAPSTEETTGPETSPETPPPKPLPTEEEKQALRGFYLKLDSPVNPIYKTDDGEYTILARVQRPFELSCEVIFNEGFGHQVSSTGEPLPKLMWYYRQPEIPGDVPIPSQLFPVVPPRMETLGIKDQKNYKIVIDSDAYSFRDDVAEFQCNAHDEAGEKIASQIVFIQKVKEAFDVRIFDEDSRGRAYAFVNTDKTLTCYVDDIVSGERVEPESYQWEVNTADGVGEWLKAYSPRQPAENVEGWNSNQLLLRNLKLPVGVTTIEATYEFRCVAAYNSTFETISRPFVMNVRKKPKIHHIRIDREKPTEAVLNGGGMLTDTYDATEDYQLGCKPEVLDSEASAVWKKCEDSDCTTTRELMPAGDKLFLFANSTRYVDEGVFRCEVSLQLKEYNFKLTESKEIKLLRQAAPAIYSSDSISYTINDEMSLQCTDESSSPESTVDWSFEPSGAAPSERKNPILLGKKYAYGRIYIFAIARGQLMKEHSGRYTCTAKNPNGVSSSSIQVTVTEEIQRGTRLATRVRIRSSSSG</sequence>
<feature type="domain" description="Ig-like" evidence="7">
    <location>
        <begin position="24"/>
        <end position="124"/>
    </location>
</feature>
<dbReference type="GO" id="GO:0005886">
    <property type="term" value="C:plasma membrane"/>
    <property type="evidence" value="ECO:0007669"/>
    <property type="project" value="TreeGrafter"/>
</dbReference>
<dbReference type="SMART" id="SM00409">
    <property type="entry name" value="IG"/>
    <property type="match status" value="9"/>
</dbReference>
<dbReference type="GO" id="GO:0050839">
    <property type="term" value="F:cell adhesion molecule binding"/>
    <property type="evidence" value="ECO:0007669"/>
    <property type="project" value="TreeGrafter"/>
</dbReference>
<organism evidence="8 9">
    <name type="scientific">Calicophoron daubneyi</name>
    <name type="common">Rumen fluke</name>
    <name type="synonym">Paramphistomum daubneyi</name>
    <dbReference type="NCBI Taxonomy" id="300641"/>
    <lineage>
        <taxon>Eukaryota</taxon>
        <taxon>Metazoa</taxon>
        <taxon>Spiralia</taxon>
        <taxon>Lophotrochozoa</taxon>
        <taxon>Platyhelminthes</taxon>
        <taxon>Trematoda</taxon>
        <taxon>Digenea</taxon>
        <taxon>Plagiorchiida</taxon>
        <taxon>Pronocephalata</taxon>
        <taxon>Paramphistomoidea</taxon>
        <taxon>Paramphistomidae</taxon>
        <taxon>Calicophoron</taxon>
    </lineage>
</organism>
<keyword evidence="4" id="KW-0325">Glycoprotein</keyword>
<dbReference type="SUPFAM" id="SSF48726">
    <property type="entry name" value="Immunoglobulin"/>
    <property type="match status" value="2"/>
</dbReference>
<keyword evidence="2" id="KW-0472">Membrane</keyword>